<dbReference type="GO" id="GO:0000139">
    <property type="term" value="C:Golgi membrane"/>
    <property type="evidence" value="ECO:0007669"/>
    <property type="project" value="GOC"/>
</dbReference>
<feature type="region of interest" description="Disordered" evidence="16">
    <location>
        <begin position="289"/>
        <end position="312"/>
    </location>
</feature>
<sequence length="1082" mass="119696">MASSADNNLTDKNIVFRKLKSKSENKVCFDCSAKNPTWASVTYGIFLCIDCSATHRNLGVHISFVRSTNLDSWSPEQLRTMMFGGNNRAQVFFKQHGWTDGGKIEAKYTSRAADLYRQILAKEVAKAIAEETNSGLLSSPVATSQLPEVSNGGSSYSVKEELPPPKYEGASATSSPKASNTVVPSTFKKPIGAKRTGKTGGLGARKLTTKPKDNLYEQKPEQVAPVIPAASLTNNGESKSSAGSSFASRFEYNDDLQSGGQSIGGTQVLNHVAPPKSSSFFSDFGMESSFPKKSSSNSSKSQVEESDEARKKFTNAKSISSAQYFGDQNKNADMESKATLQKFAGSASISSADFYGHDQDDSNIDITASDLINRLSFQAQQDISSLVNIAGETKKKLGTLASGIFSDIQDRMLKKSKKEALSETSNESLALSSPNRDRGDDNNNHDSLSIPPPIYDGYTSSSSDETQSVHSPINLDHDEFSNFPDSQTRIGTTSQALDDIDDDLWDACPSDDLREAHRPWTPNVSPGFGSDDDDDNSKTESLRKSLFGFPQEPEPVTGVGAGLWNLGNTCFLNSVFQCFTHTVPLIESLRAYKYEVPCHCGNEFFCVIRALRYHIEAALRPERCPIAPYYFLNNLNYFSPDFQRYQQEDAHEFLQAFLEKLERCGSDRRSFHGNISSQDVFAGRLISGLRCCNCNSVSETFEKSVGLSLEIEDADTLGSALESFTRVEKLDEQLTCDTCNEKVSKEKQMLLDKLPLVATFHLKRFKTNGFFMEKIFKHVKIPLEIDLQPYMRNSQENEVSTKYHLYALVEHLGYSVAYGHYSSYVRSAPKIWHHFDDSKVTRIDEDRVLSQDSYILFYAREGTPWFSSAYEELQPLLEASLLNSSPKSVLDSSTNGECLSEISYENGDKSSKPCDSAGVSNEHVKTKEDFVSLSNELTEDVFLSAESSSGEDSTMGELLDPLETVDSYSPCTENEPDSCLAIERATTVDDFFPLLLDQNQELSSSPKQQEGTFQMQLSQIEEIAKSQEPWKQPLSSISNIADSMEAEFVNGDLMKKPSPRARELLDQAISTTGSPPKKLKTT</sequence>
<dbReference type="Pfam" id="PF00443">
    <property type="entry name" value="UCH"/>
    <property type="match status" value="1"/>
</dbReference>
<feature type="domain" description="Arf-GAP" evidence="17">
    <location>
        <begin position="13"/>
        <end position="131"/>
    </location>
</feature>
<keyword evidence="13" id="KW-0007">Acetylation</keyword>
<keyword evidence="12" id="KW-0862">Zinc</keyword>
<evidence type="ECO:0000256" key="10">
    <source>
        <dbReference type="ARBA" id="ARBA00022801"/>
    </source>
</evidence>
<dbReference type="InterPro" id="IPR001394">
    <property type="entry name" value="Peptidase_C19_UCH"/>
</dbReference>
<dbReference type="Gramene" id="fgenesh1_pm.C_scaffold_7001965">
    <property type="protein sequence ID" value="fgenesh1_pm.C_scaffold_7001965"/>
    <property type="gene ID" value="fgenesh1_pm.C_scaffold_7001965"/>
</dbReference>
<keyword evidence="7" id="KW-0479">Metal-binding</keyword>
<dbReference type="GO" id="GO:0016579">
    <property type="term" value="P:protein deubiquitination"/>
    <property type="evidence" value="ECO:0007669"/>
    <property type="project" value="InterPro"/>
</dbReference>
<feature type="compositionally biased region" description="Polar residues" evidence="16">
    <location>
        <begin position="171"/>
        <end position="184"/>
    </location>
</feature>
<dbReference type="EC" id="3.4.19.12" evidence="3"/>
<keyword evidence="6" id="KW-0645">Protease</keyword>
<evidence type="ECO:0000256" key="5">
    <source>
        <dbReference type="ARBA" id="ARBA00022553"/>
    </source>
</evidence>
<evidence type="ECO:0000256" key="1">
    <source>
        <dbReference type="ARBA" id="ARBA00000707"/>
    </source>
</evidence>
<keyword evidence="9" id="KW-0833">Ubl conjugation pathway</keyword>
<dbReference type="InterPro" id="IPR018200">
    <property type="entry name" value="USP_CS"/>
</dbReference>
<evidence type="ECO:0000256" key="4">
    <source>
        <dbReference type="ARBA" id="ARBA00022468"/>
    </source>
</evidence>
<dbReference type="GO" id="GO:0008270">
    <property type="term" value="F:zinc ion binding"/>
    <property type="evidence" value="ECO:0007669"/>
    <property type="project" value="UniProtKB-KW"/>
</dbReference>
<feature type="compositionally biased region" description="Polar residues" evidence="16">
    <location>
        <begin position="139"/>
        <end position="157"/>
    </location>
</feature>
<evidence type="ECO:0000256" key="11">
    <source>
        <dbReference type="ARBA" id="ARBA00022807"/>
    </source>
</evidence>
<evidence type="ECO:0000256" key="2">
    <source>
        <dbReference type="ARBA" id="ARBA00009085"/>
    </source>
</evidence>
<dbReference type="PROSITE" id="PS00972">
    <property type="entry name" value="USP_1"/>
    <property type="match status" value="1"/>
</dbReference>
<gene>
    <name evidence="19" type="ORF">ARALYDRAFT_329738</name>
</gene>
<dbReference type="InterPro" id="IPR038508">
    <property type="entry name" value="ArfGAP_dom_sf"/>
</dbReference>
<evidence type="ECO:0000313" key="20">
    <source>
        <dbReference type="Proteomes" id="UP000008694"/>
    </source>
</evidence>
<feature type="region of interest" description="Disordered" evidence="16">
    <location>
        <begin position="512"/>
        <end position="540"/>
    </location>
</feature>
<evidence type="ECO:0000256" key="13">
    <source>
        <dbReference type="ARBA" id="ARBA00022990"/>
    </source>
</evidence>
<keyword evidence="10" id="KW-0378">Hydrolase</keyword>
<dbReference type="GO" id="GO:0005096">
    <property type="term" value="F:GTPase activator activity"/>
    <property type="evidence" value="ECO:0007669"/>
    <property type="project" value="UniProtKB-KW"/>
</dbReference>
<evidence type="ECO:0000256" key="16">
    <source>
        <dbReference type="SAM" id="MobiDB-lite"/>
    </source>
</evidence>
<feature type="compositionally biased region" description="Polar residues" evidence="16">
    <location>
        <begin position="458"/>
        <end position="471"/>
    </location>
</feature>
<dbReference type="eggNOG" id="KOG0706">
    <property type="taxonomic scope" value="Eukaryota"/>
</dbReference>
<dbReference type="SMART" id="SM00105">
    <property type="entry name" value="ArfGap"/>
    <property type="match status" value="1"/>
</dbReference>
<protein>
    <recommendedName>
        <fullName evidence="3">ubiquitinyl hydrolase 1</fullName>
        <ecNumber evidence="3">3.4.19.12</ecNumber>
    </recommendedName>
</protein>
<dbReference type="PROSITE" id="PS50235">
    <property type="entry name" value="USP_3"/>
    <property type="match status" value="1"/>
</dbReference>
<dbReference type="InterPro" id="IPR037278">
    <property type="entry name" value="ARFGAP/RecO"/>
</dbReference>
<dbReference type="FunFam" id="1.10.220.150:FF:000012">
    <property type="entry name" value="ADP-ribosylation factor GTPase-activating protein AGD10"/>
    <property type="match status" value="1"/>
</dbReference>
<dbReference type="Pfam" id="PF01412">
    <property type="entry name" value="ArfGap"/>
    <property type="match status" value="1"/>
</dbReference>
<evidence type="ECO:0000256" key="8">
    <source>
        <dbReference type="ARBA" id="ARBA00022771"/>
    </source>
</evidence>
<feature type="compositionally biased region" description="Low complexity" evidence="16">
    <location>
        <begin position="289"/>
        <end position="301"/>
    </location>
</feature>
<reference evidence="20" key="1">
    <citation type="journal article" date="2011" name="Nat. Genet.">
        <title>The Arabidopsis lyrata genome sequence and the basis of rapid genome size change.</title>
        <authorList>
            <person name="Hu T.T."/>
            <person name="Pattyn P."/>
            <person name="Bakker E.G."/>
            <person name="Cao J."/>
            <person name="Cheng J.-F."/>
            <person name="Clark R.M."/>
            <person name="Fahlgren N."/>
            <person name="Fawcett J.A."/>
            <person name="Grimwood J."/>
            <person name="Gundlach H."/>
            <person name="Haberer G."/>
            <person name="Hollister J.D."/>
            <person name="Ossowski S."/>
            <person name="Ottilar R.P."/>
            <person name="Salamov A.A."/>
            <person name="Schneeberger K."/>
            <person name="Spannagl M."/>
            <person name="Wang X."/>
            <person name="Yang L."/>
            <person name="Nasrallah M.E."/>
            <person name="Bergelson J."/>
            <person name="Carrington J.C."/>
            <person name="Gaut B.S."/>
            <person name="Schmutz J."/>
            <person name="Mayer K.F.X."/>
            <person name="Van de Peer Y."/>
            <person name="Grigoriev I.V."/>
            <person name="Nordborg M."/>
            <person name="Weigel D."/>
            <person name="Guo Y.-L."/>
        </authorList>
    </citation>
    <scope>NUCLEOTIDE SEQUENCE [LARGE SCALE GENOMIC DNA]</scope>
    <source>
        <strain evidence="20">cv. MN47</strain>
    </source>
</reference>
<evidence type="ECO:0000256" key="15">
    <source>
        <dbReference type="PROSITE-ProRule" id="PRU00288"/>
    </source>
</evidence>
<dbReference type="PANTHER" id="PTHR45686:SF11">
    <property type="entry name" value="ADP-RIBOSYLATION FACTOR GTPASE-ACTIVATING PROTEIN AGD8-RELATED"/>
    <property type="match status" value="1"/>
</dbReference>
<feature type="region of interest" description="Disordered" evidence="16">
    <location>
        <begin position="416"/>
        <end position="490"/>
    </location>
</feature>
<feature type="compositionally biased region" description="Basic and acidic residues" evidence="16">
    <location>
        <begin position="435"/>
        <end position="444"/>
    </location>
</feature>
<keyword evidence="4" id="KW-0343">GTPase activation</keyword>
<evidence type="ECO:0000313" key="19">
    <source>
        <dbReference type="EMBL" id="EFH46338.1"/>
    </source>
</evidence>
<keyword evidence="20" id="KW-1185">Reference proteome</keyword>
<comment type="similarity">
    <text evidence="2">Belongs to the peptidase C19 family.</text>
</comment>
<accession>D7MDD5</accession>
<proteinExistence type="inferred from homology"/>
<dbReference type="CDD" id="cd08831">
    <property type="entry name" value="ArfGap_ArfGap2_3_like"/>
    <property type="match status" value="1"/>
</dbReference>
<dbReference type="STRING" id="81972.D7MDD5"/>
<evidence type="ECO:0000256" key="12">
    <source>
        <dbReference type="ARBA" id="ARBA00022833"/>
    </source>
</evidence>
<keyword evidence="5" id="KW-0597">Phosphoprotein</keyword>
<evidence type="ECO:0000256" key="6">
    <source>
        <dbReference type="ARBA" id="ARBA00022670"/>
    </source>
</evidence>
<dbReference type="EMBL" id="GL348719">
    <property type="protein sequence ID" value="EFH46338.1"/>
    <property type="molecule type" value="Genomic_DNA"/>
</dbReference>
<dbReference type="HOGENOM" id="CLU_010049_0_0_1"/>
<dbReference type="Gene3D" id="3.90.70.10">
    <property type="entry name" value="Cysteine proteinases"/>
    <property type="match status" value="1"/>
</dbReference>
<dbReference type="AlphaFoldDB" id="D7MDD5"/>
<evidence type="ECO:0000256" key="3">
    <source>
        <dbReference type="ARBA" id="ARBA00012759"/>
    </source>
</evidence>
<feature type="region of interest" description="Disordered" evidence="16">
    <location>
        <begin position="1054"/>
        <end position="1082"/>
    </location>
</feature>
<evidence type="ECO:0000256" key="14">
    <source>
        <dbReference type="ARBA" id="ARBA00037450"/>
    </source>
</evidence>
<dbReference type="FunFam" id="3.90.70.10:FF:000116">
    <property type="entry name" value="Ubiquitin carboxyl-terminal hydrolase 20"/>
    <property type="match status" value="1"/>
</dbReference>
<dbReference type="GO" id="GO:0048205">
    <property type="term" value="P:COPI coating of Golgi vesicle"/>
    <property type="evidence" value="ECO:0007669"/>
    <property type="project" value="TreeGrafter"/>
</dbReference>
<evidence type="ECO:0000256" key="7">
    <source>
        <dbReference type="ARBA" id="ARBA00022723"/>
    </source>
</evidence>
<feature type="compositionally biased region" description="Low complexity" evidence="16">
    <location>
        <begin position="234"/>
        <end position="244"/>
    </location>
</feature>
<feature type="region of interest" description="Disordered" evidence="16">
    <location>
        <begin position="139"/>
        <end position="244"/>
    </location>
</feature>
<feature type="domain" description="USP" evidence="18">
    <location>
        <begin position="561"/>
        <end position="861"/>
    </location>
</feature>
<dbReference type="PANTHER" id="PTHR45686">
    <property type="entry name" value="ADP-RIBOSYLATION FACTOR GTPASE ACTIVATING PROTEIN 3, ISOFORM H-RELATED"/>
    <property type="match status" value="1"/>
</dbReference>
<feature type="compositionally biased region" description="Polar residues" evidence="16">
    <location>
        <begin position="422"/>
        <end position="434"/>
    </location>
</feature>
<dbReference type="PROSITE" id="PS00973">
    <property type="entry name" value="USP_2"/>
    <property type="match status" value="1"/>
</dbReference>
<keyword evidence="8 15" id="KW-0863">Zinc-finger</keyword>
<dbReference type="Proteomes" id="UP000008694">
    <property type="component" value="Unassembled WGS sequence"/>
</dbReference>
<dbReference type="GO" id="GO:0004843">
    <property type="term" value="F:cysteine-type deubiquitinase activity"/>
    <property type="evidence" value="ECO:0007669"/>
    <property type="project" value="UniProtKB-EC"/>
</dbReference>
<evidence type="ECO:0000256" key="9">
    <source>
        <dbReference type="ARBA" id="ARBA00022786"/>
    </source>
</evidence>
<dbReference type="GO" id="GO:0006508">
    <property type="term" value="P:proteolysis"/>
    <property type="evidence" value="ECO:0007669"/>
    <property type="project" value="UniProtKB-KW"/>
</dbReference>
<comment type="catalytic activity">
    <reaction evidence="1">
        <text>Thiol-dependent hydrolysis of ester, thioester, amide, peptide and isopeptide bonds formed by the C-terminal Gly of ubiquitin (a 76-residue protein attached to proteins as an intracellular targeting signal).</text>
        <dbReference type="EC" id="3.4.19.12"/>
    </reaction>
</comment>
<dbReference type="eggNOG" id="KOG1865">
    <property type="taxonomic scope" value="Eukaryota"/>
</dbReference>
<evidence type="ECO:0000259" key="17">
    <source>
        <dbReference type="PROSITE" id="PS50115"/>
    </source>
</evidence>
<keyword evidence="11" id="KW-0788">Thiol protease</keyword>
<dbReference type="InterPro" id="IPR028889">
    <property type="entry name" value="USP"/>
</dbReference>
<dbReference type="SUPFAM" id="SSF57863">
    <property type="entry name" value="ArfGap/RecO-like zinc finger"/>
    <property type="match status" value="1"/>
</dbReference>
<dbReference type="SUPFAM" id="SSF54001">
    <property type="entry name" value="Cysteine proteinases"/>
    <property type="match status" value="1"/>
</dbReference>
<dbReference type="PROSITE" id="PS50115">
    <property type="entry name" value="ARFGAP"/>
    <property type="match status" value="1"/>
</dbReference>
<comment type="function">
    <text evidence="14">Recognizes and hydrolyzes the peptide bond at the C-terminal Gly of ubiquitin. Involved in the processing of poly-ubiquitin precursors as well as that of ubiquitinated proteins.</text>
</comment>
<dbReference type="InterPro" id="IPR001164">
    <property type="entry name" value="ArfGAP_dom"/>
</dbReference>
<organism evidence="20">
    <name type="scientific">Arabidopsis lyrata subsp. lyrata</name>
    <name type="common">Lyre-leaved rock-cress</name>
    <dbReference type="NCBI Taxonomy" id="81972"/>
    <lineage>
        <taxon>Eukaryota</taxon>
        <taxon>Viridiplantae</taxon>
        <taxon>Streptophyta</taxon>
        <taxon>Embryophyta</taxon>
        <taxon>Tracheophyta</taxon>
        <taxon>Spermatophyta</taxon>
        <taxon>Magnoliopsida</taxon>
        <taxon>eudicotyledons</taxon>
        <taxon>Gunneridae</taxon>
        <taxon>Pentapetalae</taxon>
        <taxon>rosids</taxon>
        <taxon>malvids</taxon>
        <taxon>Brassicales</taxon>
        <taxon>Brassicaceae</taxon>
        <taxon>Camelineae</taxon>
        <taxon>Arabidopsis</taxon>
    </lineage>
</organism>
<dbReference type="Gene3D" id="1.10.220.150">
    <property type="entry name" value="Arf GTPase activating protein"/>
    <property type="match status" value="1"/>
</dbReference>
<feature type="compositionally biased region" description="Basic and acidic residues" evidence="16">
    <location>
        <begin position="210"/>
        <end position="220"/>
    </location>
</feature>
<dbReference type="CDD" id="cd02661">
    <property type="entry name" value="Peptidase_C19E"/>
    <property type="match status" value="1"/>
</dbReference>
<dbReference type="PRINTS" id="PR00405">
    <property type="entry name" value="REVINTRACTNG"/>
</dbReference>
<evidence type="ECO:0000259" key="18">
    <source>
        <dbReference type="PROSITE" id="PS50235"/>
    </source>
</evidence>
<name>D7MDD5_ARALL</name>
<dbReference type="InterPro" id="IPR038765">
    <property type="entry name" value="Papain-like_cys_pep_sf"/>
</dbReference>